<comment type="subcellular location">
    <subcellularLocation>
        <location evidence="1">Cell membrane</location>
        <topology evidence="1">Multi-pass membrane protein</topology>
    </subcellularLocation>
</comment>
<dbReference type="NCBIfam" id="NF037981">
    <property type="entry name" value="NCS2_1"/>
    <property type="match status" value="1"/>
</dbReference>
<dbReference type="InterPro" id="IPR017588">
    <property type="entry name" value="UacT-like"/>
</dbReference>
<comment type="similarity">
    <text evidence="2">Belongs to the nucleobase:cation symporter-2 (NCS2) (TC 2.A.40) family.</text>
</comment>
<feature type="region of interest" description="Disordered" evidence="8">
    <location>
        <begin position="447"/>
        <end position="477"/>
    </location>
</feature>
<name>A0ABN1TQZ2_9ACTN</name>
<reference evidence="10 11" key="1">
    <citation type="journal article" date="2019" name="Int. J. Syst. Evol. Microbiol.">
        <title>The Global Catalogue of Microorganisms (GCM) 10K type strain sequencing project: providing services to taxonomists for standard genome sequencing and annotation.</title>
        <authorList>
            <consortium name="The Broad Institute Genomics Platform"/>
            <consortium name="The Broad Institute Genome Sequencing Center for Infectious Disease"/>
            <person name="Wu L."/>
            <person name="Ma J."/>
        </authorList>
    </citation>
    <scope>NUCLEOTIDE SEQUENCE [LARGE SCALE GENOMIC DNA]</scope>
    <source>
        <strain evidence="10 11">JCM 13002</strain>
    </source>
</reference>
<evidence type="ECO:0000256" key="6">
    <source>
        <dbReference type="ARBA" id="ARBA00022989"/>
    </source>
</evidence>
<feature type="transmembrane region" description="Helical" evidence="9">
    <location>
        <begin position="35"/>
        <end position="55"/>
    </location>
</feature>
<keyword evidence="7 9" id="KW-0472">Membrane</keyword>
<feature type="transmembrane region" description="Helical" evidence="9">
    <location>
        <begin position="329"/>
        <end position="352"/>
    </location>
</feature>
<dbReference type="PANTHER" id="PTHR42810">
    <property type="entry name" value="PURINE PERMEASE C1399.01C-RELATED"/>
    <property type="match status" value="1"/>
</dbReference>
<dbReference type="InterPro" id="IPR006043">
    <property type="entry name" value="NCS2"/>
</dbReference>
<feature type="transmembrane region" description="Helical" evidence="9">
    <location>
        <begin position="89"/>
        <end position="106"/>
    </location>
</feature>
<accession>A0ABN1TQZ2</accession>
<evidence type="ECO:0000313" key="10">
    <source>
        <dbReference type="EMBL" id="GAA1098847.1"/>
    </source>
</evidence>
<evidence type="ECO:0000256" key="1">
    <source>
        <dbReference type="ARBA" id="ARBA00004651"/>
    </source>
</evidence>
<keyword evidence="5 9" id="KW-0812">Transmembrane</keyword>
<evidence type="ECO:0000256" key="5">
    <source>
        <dbReference type="ARBA" id="ARBA00022692"/>
    </source>
</evidence>
<evidence type="ECO:0000313" key="11">
    <source>
        <dbReference type="Proteomes" id="UP001499987"/>
    </source>
</evidence>
<keyword evidence="3" id="KW-0813">Transport</keyword>
<dbReference type="RefSeq" id="WP_344625645.1">
    <property type="nucleotide sequence ID" value="NZ_BAAALD010000048.1"/>
</dbReference>
<dbReference type="NCBIfam" id="TIGR03173">
    <property type="entry name" value="pbuX"/>
    <property type="match status" value="1"/>
</dbReference>
<keyword evidence="6 9" id="KW-1133">Transmembrane helix</keyword>
<evidence type="ECO:0000256" key="2">
    <source>
        <dbReference type="ARBA" id="ARBA00008821"/>
    </source>
</evidence>
<protein>
    <submittedName>
        <fullName evidence="10">Nucleobase:cation symporter-2 family protein</fullName>
    </submittedName>
</protein>
<evidence type="ECO:0000256" key="3">
    <source>
        <dbReference type="ARBA" id="ARBA00022448"/>
    </source>
</evidence>
<keyword evidence="11" id="KW-1185">Reference proteome</keyword>
<feature type="transmembrane region" description="Helical" evidence="9">
    <location>
        <begin position="61"/>
        <end position="82"/>
    </location>
</feature>
<sequence length="477" mass="48763">MGRREAPVKPATPPHPVDELLPPGRMATVALQHVASMYAGVAAPPLIIGAAAGLTPAQLTTLLAASLFIAGIATLLQTLGFWRVGSRLPFVNGVSFATVSPILAVIEAKKDAALPLIFGSTLVAGLFCFLLAPVFCRLVRFFPPVVSGTVITLIGVSLLPVAGNWAQGGNSAARDYGSLGNLGLAAVTLASVLLFHRFLRGFFQRIAILLGLLVGTLVAIPFGKVDAHALAGLPLVELPHPFAFGAPRFEAAAIVSMLVVMVVSMTESTADMIALGEIVEKPADDRTISGGLRADGIATALGGVFNGFICSAFAQNIGLVALTRIRSRFVVALAGILLVVMGLLPVVGGLVSLVPQPVLGGAGVVLFGSVAVAGLRTLGAADLNVGSNAIIVAVSLAFGIFPIAYPGFYHAFPEQIGTVLHSGISAGCLLAVTLNLLFNHLGRPRTVPPATAQPATVPPATGPQTRTEPAAPVADPA</sequence>
<dbReference type="Proteomes" id="UP001499987">
    <property type="component" value="Unassembled WGS sequence"/>
</dbReference>
<dbReference type="PANTHER" id="PTHR42810:SF4">
    <property type="entry name" value="URIC ACID TRANSPORTER UACT"/>
    <property type="match status" value="1"/>
</dbReference>
<comment type="caution">
    <text evidence="10">The sequence shown here is derived from an EMBL/GenBank/DDBJ whole genome shotgun (WGS) entry which is preliminary data.</text>
</comment>
<proteinExistence type="inferred from homology"/>
<feature type="transmembrane region" description="Helical" evidence="9">
    <location>
        <begin position="390"/>
        <end position="412"/>
    </location>
</feature>
<keyword evidence="4" id="KW-1003">Cell membrane</keyword>
<gene>
    <name evidence="10" type="ORF">GCM10009663_47110</name>
</gene>
<feature type="transmembrane region" description="Helical" evidence="9">
    <location>
        <begin position="358"/>
        <end position="378"/>
    </location>
</feature>
<dbReference type="PROSITE" id="PS01116">
    <property type="entry name" value="XANTH_URACIL_PERMASE"/>
    <property type="match status" value="1"/>
</dbReference>
<evidence type="ECO:0000256" key="4">
    <source>
        <dbReference type="ARBA" id="ARBA00022475"/>
    </source>
</evidence>
<feature type="transmembrane region" description="Helical" evidence="9">
    <location>
        <begin position="182"/>
        <end position="199"/>
    </location>
</feature>
<dbReference type="NCBIfam" id="TIGR00801">
    <property type="entry name" value="ncs2"/>
    <property type="match status" value="1"/>
</dbReference>
<feature type="transmembrane region" description="Helical" evidence="9">
    <location>
        <begin position="418"/>
        <end position="438"/>
    </location>
</feature>
<organism evidence="10 11">
    <name type="scientific">Kitasatospora arboriphila</name>
    <dbReference type="NCBI Taxonomy" id="258052"/>
    <lineage>
        <taxon>Bacteria</taxon>
        <taxon>Bacillati</taxon>
        <taxon>Actinomycetota</taxon>
        <taxon>Actinomycetes</taxon>
        <taxon>Kitasatosporales</taxon>
        <taxon>Streptomycetaceae</taxon>
        <taxon>Kitasatospora</taxon>
    </lineage>
</organism>
<dbReference type="InterPro" id="IPR006042">
    <property type="entry name" value="Xan_ur_permease"/>
</dbReference>
<feature type="transmembrane region" description="Helical" evidence="9">
    <location>
        <begin position="206"/>
        <end position="222"/>
    </location>
</feature>
<evidence type="ECO:0000256" key="7">
    <source>
        <dbReference type="ARBA" id="ARBA00023136"/>
    </source>
</evidence>
<feature type="transmembrane region" description="Helical" evidence="9">
    <location>
        <begin position="112"/>
        <end position="134"/>
    </location>
</feature>
<evidence type="ECO:0000256" key="8">
    <source>
        <dbReference type="SAM" id="MobiDB-lite"/>
    </source>
</evidence>
<dbReference type="EMBL" id="BAAALD010000048">
    <property type="protein sequence ID" value="GAA1098847.1"/>
    <property type="molecule type" value="Genomic_DNA"/>
</dbReference>
<feature type="transmembrane region" description="Helical" evidence="9">
    <location>
        <begin position="141"/>
        <end position="162"/>
    </location>
</feature>
<evidence type="ECO:0000256" key="9">
    <source>
        <dbReference type="SAM" id="Phobius"/>
    </source>
</evidence>
<dbReference type="Pfam" id="PF00860">
    <property type="entry name" value="Xan_ur_permease"/>
    <property type="match status" value="1"/>
</dbReference>